<dbReference type="EMBL" id="GBRH01213166">
    <property type="protein sequence ID" value="JAD84729.1"/>
    <property type="molecule type" value="Transcribed_RNA"/>
</dbReference>
<sequence length="28" mass="3305">MESLPQMQNNSIKRVAIGFELYIYMLKS</sequence>
<dbReference type="AlphaFoldDB" id="A0A0A9D820"/>
<accession>A0A0A9D820</accession>
<reference evidence="1" key="1">
    <citation type="submission" date="2014-09" db="EMBL/GenBank/DDBJ databases">
        <authorList>
            <person name="Magalhaes I.L.F."/>
            <person name="Oliveira U."/>
            <person name="Santos F.R."/>
            <person name="Vidigal T.H.D.A."/>
            <person name="Brescovit A.D."/>
            <person name="Santos A.J."/>
        </authorList>
    </citation>
    <scope>NUCLEOTIDE SEQUENCE</scope>
    <source>
        <tissue evidence="1">Shoot tissue taken approximately 20 cm above the soil surface</tissue>
    </source>
</reference>
<name>A0A0A9D820_ARUDO</name>
<organism evidence="1">
    <name type="scientific">Arundo donax</name>
    <name type="common">Giant reed</name>
    <name type="synonym">Donax arundinaceus</name>
    <dbReference type="NCBI Taxonomy" id="35708"/>
    <lineage>
        <taxon>Eukaryota</taxon>
        <taxon>Viridiplantae</taxon>
        <taxon>Streptophyta</taxon>
        <taxon>Embryophyta</taxon>
        <taxon>Tracheophyta</taxon>
        <taxon>Spermatophyta</taxon>
        <taxon>Magnoliopsida</taxon>
        <taxon>Liliopsida</taxon>
        <taxon>Poales</taxon>
        <taxon>Poaceae</taxon>
        <taxon>PACMAD clade</taxon>
        <taxon>Arundinoideae</taxon>
        <taxon>Arundineae</taxon>
        <taxon>Arundo</taxon>
    </lineage>
</organism>
<proteinExistence type="predicted"/>
<reference evidence="1" key="2">
    <citation type="journal article" date="2015" name="Data Brief">
        <title>Shoot transcriptome of the giant reed, Arundo donax.</title>
        <authorList>
            <person name="Barrero R.A."/>
            <person name="Guerrero F.D."/>
            <person name="Moolhuijzen P."/>
            <person name="Goolsby J.A."/>
            <person name="Tidwell J."/>
            <person name="Bellgard S.E."/>
            <person name="Bellgard M.I."/>
        </authorList>
    </citation>
    <scope>NUCLEOTIDE SEQUENCE</scope>
    <source>
        <tissue evidence="1">Shoot tissue taken approximately 20 cm above the soil surface</tissue>
    </source>
</reference>
<evidence type="ECO:0000313" key="1">
    <source>
        <dbReference type="EMBL" id="JAD84729.1"/>
    </source>
</evidence>
<protein>
    <submittedName>
        <fullName evidence="1">Uncharacterized protein</fullName>
    </submittedName>
</protein>